<reference evidence="2" key="1">
    <citation type="journal article" date="2017" name="Nat. Ecol. Evol.">
        <title>Genome expansion and lineage-specific genetic innovations in the forest pathogenic fungi Armillaria.</title>
        <authorList>
            <person name="Sipos G."/>
            <person name="Prasanna A.N."/>
            <person name="Walter M.C."/>
            <person name="O'Connor E."/>
            <person name="Balint B."/>
            <person name="Krizsan K."/>
            <person name="Kiss B."/>
            <person name="Hess J."/>
            <person name="Varga T."/>
            <person name="Slot J."/>
            <person name="Riley R."/>
            <person name="Boka B."/>
            <person name="Rigling D."/>
            <person name="Barry K."/>
            <person name="Lee J."/>
            <person name="Mihaltcheva S."/>
            <person name="LaButti K."/>
            <person name="Lipzen A."/>
            <person name="Waldron R."/>
            <person name="Moloney N.M."/>
            <person name="Sperisen C."/>
            <person name="Kredics L."/>
            <person name="Vagvoelgyi C."/>
            <person name="Patrignani A."/>
            <person name="Fitzpatrick D."/>
            <person name="Nagy I."/>
            <person name="Doyle S."/>
            <person name="Anderson J.B."/>
            <person name="Grigoriev I.V."/>
            <person name="Gueldener U."/>
            <person name="Muensterkoetter M."/>
            <person name="Nagy L.G."/>
        </authorList>
    </citation>
    <scope>NUCLEOTIDE SEQUENCE [LARGE SCALE GENOMIC DNA]</scope>
    <source>
        <strain evidence="2">C18/9</strain>
    </source>
</reference>
<gene>
    <name evidence="1" type="ORF">ARMOST_16737</name>
</gene>
<name>A0A284RX21_ARMOS</name>
<proteinExistence type="predicted"/>
<keyword evidence="2" id="KW-1185">Reference proteome</keyword>
<dbReference type="Proteomes" id="UP000219338">
    <property type="component" value="Unassembled WGS sequence"/>
</dbReference>
<dbReference type="EMBL" id="FUEG01000019">
    <property type="protein sequence ID" value="SJL13297.1"/>
    <property type="molecule type" value="Genomic_DNA"/>
</dbReference>
<evidence type="ECO:0000313" key="1">
    <source>
        <dbReference type="EMBL" id="SJL13297.1"/>
    </source>
</evidence>
<accession>A0A284RX21</accession>
<dbReference type="AlphaFoldDB" id="A0A284RX21"/>
<sequence>MRLNELIILNLNITLVRHRRPAQRPDPPTLSMILVLGLLAHHICHHRAYHLILNTQARVPMRLPRVEYHERRAAQAPERNRPRLLCTLRPLVVLQLPDLRVLGVLEHGLVDDEVPNLVDEPVRDGTVLRFGEGGGGGVEVGRGSHEPRR</sequence>
<protein>
    <submittedName>
        <fullName evidence="1">Uncharacterized protein</fullName>
    </submittedName>
</protein>
<organism evidence="1 2">
    <name type="scientific">Armillaria ostoyae</name>
    <name type="common">Armillaria root rot fungus</name>
    <dbReference type="NCBI Taxonomy" id="47428"/>
    <lineage>
        <taxon>Eukaryota</taxon>
        <taxon>Fungi</taxon>
        <taxon>Dikarya</taxon>
        <taxon>Basidiomycota</taxon>
        <taxon>Agaricomycotina</taxon>
        <taxon>Agaricomycetes</taxon>
        <taxon>Agaricomycetidae</taxon>
        <taxon>Agaricales</taxon>
        <taxon>Marasmiineae</taxon>
        <taxon>Physalacriaceae</taxon>
        <taxon>Armillaria</taxon>
    </lineage>
</organism>
<evidence type="ECO:0000313" key="2">
    <source>
        <dbReference type="Proteomes" id="UP000219338"/>
    </source>
</evidence>